<organism evidence="3 4">
    <name type="scientific">Colletotrichum tabaci</name>
    <dbReference type="NCBI Taxonomy" id="1209068"/>
    <lineage>
        <taxon>Eukaryota</taxon>
        <taxon>Fungi</taxon>
        <taxon>Dikarya</taxon>
        <taxon>Ascomycota</taxon>
        <taxon>Pezizomycotina</taxon>
        <taxon>Sordariomycetes</taxon>
        <taxon>Hypocreomycetidae</taxon>
        <taxon>Glomerellales</taxon>
        <taxon>Glomerellaceae</taxon>
        <taxon>Colletotrichum</taxon>
        <taxon>Colletotrichum destructivum species complex</taxon>
    </lineage>
</organism>
<comment type="caution">
    <text evidence="3">The sequence shown here is derived from an EMBL/GenBank/DDBJ whole genome shotgun (WGS) entry which is preliminary data.</text>
</comment>
<feature type="signal peptide" evidence="2">
    <location>
        <begin position="1"/>
        <end position="21"/>
    </location>
</feature>
<keyword evidence="1" id="KW-0472">Membrane</keyword>
<gene>
    <name evidence="3" type="ORF">QIS74_08523</name>
</gene>
<proteinExistence type="predicted"/>
<evidence type="ECO:0000313" key="3">
    <source>
        <dbReference type="EMBL" id="KAK6215504.1"/>
    </source>
</evidence>
<keyword evidence="2" id="KW-0732">Signal</keyword>
<keyword evidence="4" id="KW-1185">Reference proteome</keyword>
<feature type="chain" id="PRO_5043350800" evidence="2">
    <location>
        <begin position="22"/>
        <end position="280"/>
    </location>
</feature>
<feature type="transmembrane region" description="Helical" evidence="1">
    <location>
        <begin position="256"/>
        <end position="279"/>
    </location>
</feature>
<keyword evidence="1" id="KW-0812">Transmembrane</keyword>
<evidence type="ECO:0000256" key="1">
    <source>
        <dbReference type="SAM" id="Phobius"/>
    </source>
</evidence>
<evidence type="ECO:0000313" key="4">
    <source>
        <dbReference type="Proteomes" id="UP001327957"/>
    </source>
</evidence>
<sequence length="280" mass="30748">MLFSSLTLSLVASQLWAPALAAVAHDPTVKAMTDTHGYLVPIDKDAKDFDLNADWMVPVDEYINRDTNETIFDENGFDTVAKRALNDPSEALATLQARNTGFRMWFSRNDADMGCDIGHGSIAWMLGEAIYALCKNGWCDNGDGVKWVYPVRWMNGGGSPSTRWLEITANGVYTGPHTLGNMHNLMKASSTQQTVKFAERRTYMNSLRGSGILLHRCQMAKYPNYVRVDKPSPNRVDLQVRIRLQDVNNSCMGANAVAALAGALNGAVGAFFGVVALFCN</sequence>
<keyword evidence="1" id="KW-1133">Transmembrane helix</keyword>
<protein>
    <submittedName>
        <fullName evidence="3">Uncharacterized protein</fullName>
    </submittedName>
</protein>
<accession>A0AAV9TBU7</accession>
<evidence type="ECO:0000256" key="2">
    <source>
        <dbReference type="SAM" id="SignalP"/>
    </source>
</evidence>
<dbReference type="AlphaFoldDB" id="A0AAV9TBU7"/>
<name>A0AAV9TBU7_9PEZI</name>
<dbReference type="EMBL" id="JASAOK010000043">
    <property type="protein sequence ID" value="KAK6215504.1"/>
    <property type="molecule type" value="Genomic_DNA"/>
</dbReference>
<reference evidence="3 4" key="1">
    <citation type="submission" date="2023-04" db="EMBL/GenBank/DDBJ databases">
        <title>Colletotrichum tabacum stain YC1 causing leaf anthracnose on Nicotiana tabacum(L.) cv.</title>
        <authorList>
            <person name="Ji Z."/>
            <person name="Wang M."/>
            <person name="Zhang J."/>
            <person name="Wang N."/>
            <person name="Zhou Z."/>
        </authorList>
    </citation>
    <scope>NUCLEOTIDE SEQUENCE [LARGE SCALE GENOMIC DNA]</scope>
    <source>
        <strain evidence="3 4">YC1</strain>
    </source>
</reference>
<dbReference type="Proteomes" id="UP001327957">
    <property type="component" value="Unassembled WGS sequence"/>
</dbReference>